<accession>A0A2L1U7X9</accession>
<keyword evidence="2" id="KW-0614">Plasmid</keyword>
<feature type="domain" description="Primase C-terminal 1" evidence="1">
    <location>
        <begin position="226"/>
        <end position="285"/>
    </location>
</feature>
<evidence type="ECO:0000313" key="3">
    <source>
        <dbReference type="Proteomes" id="UP000239833"/>
    </source>
</evidence>
<organism evidence="2 3">
    <name type="scientific">Paenibacillus larvae subsp. larvae</name>
    <dbReference type="NCBI Taxonomy" id="147375"/>
    <lineage>
        <taxon>Bacteria</taxon>
        <taxon>Bacillati</taxon>
        <taxon>Bacillota</taxon>
        <taxon>Bacilli</taxon>
        <taxon>Bacillales</taxon>
        <taxon>Paenibacillaceae</taxon>
        <taxon>Paenibacillus</taxon>
    </lineage>
</organism>
<dbReference type="Proteomes" id="UP000239833">
    <property type="component" value="Plasmid unnamed3"/>
</dbReference>
<proteinExistence type="predicted"/>
<dbReference type="GeneID" id="64221182"/>
<geneLocation type="plasmid" evidence="2">
    <name>unnamed3</name>
</geneLocation>
<dbReference type="Pfam" id="PF08708">
    <property type="entry name" value="PriCT_1"/>
    <property type="match status" value="1"/>
</dbReference>
<sequence>MNALRSIFKDQLTETPKRKSQKQHEGFNSHLGWVFVTNDCSQTPISVRTYHSLFDATNSYTYYTPNTFYRNDKREKGSLRWLNCLIVDIDAKNGHNEGLTLPDLHDRVTSAGLPRPSLIVSTPSKGFHVYWHLKKPKRAFEKVVGLYTRIQRAVAIAIGGDVQAIGAERYFRMPNSMNTLFKSDSRVTFDDLCFWFEINQEELQYERCQKGVDPSTLLAHPAIEKLLQGVSKGKRDNTCYTLALAFKAAGYDIYEAEERLKEWNKFNTPMLTQLEVKRKVRSAYKPGAPAGPSALWIQHLSEMQFAYNVWEPAKDREQRKYSHLDEWQDDVIAFLKKRGGVVCGAQRTIAKEIRSSTDDQKSIPYSTFKRIIEQLIRLGIVIKTVEGKGRAAVTTLTLVNNPNPKVVPFKQHKKNGLNSNTLIDRWGGGSLLGSSYGWFFLPVRFFPVLPLDTS</sequence>
<evidence type="ECO:0000259" key="1">
    <source>
        <dbReference type="Pfam" id="PF08708"/>
    </source>
</evidence>
<gene>
    <name evidence="2" type="ORF">ERICIII_05031</name>
</gene>
<dbReference type="InterPro" id="IPR014820">
    <property type="entry name" value="PriCT_1"/>
</dbReference>
<dbReference type="AlphaFoldDB" id="A0A2L1U7X9"/>
<reference evidence="3" key="1">
    <citation type="submission" date="2017-02" db="EMBL/GenBank/DDBJ databases">
        <title>Delineation of Paenibacillus larvae strains originating from foulbrood outbreaks.</title>
        <authorList>
            <person name="Beims H."/>
            <person name="Bunk B."/>
            <person name="Sproeer C."/>
            <person name="Mohr K.I."/>
            <person name="Pradella S."/>
            <person name="Guenther G."/>
            <person name="Rohde M."/>
            <person name="von der Ohe W."/>
            <person name="Steinert M."/>
        </authorList>
    </citation>
    <scope>NUCLEOTIDE SEQUENCE [LARGE SCALE GENOMIC DNA]</scope>
    <source>
        <strain evidence="3">Eric_III</strain>
        <plasmid evidence="3">Plasmid unnamed3</plasmid>
    </source>
</reference>
<dbReference type="Gene3D" id="3.30.70.1790">
    <property type="entry name" value="RepB DNA-primase, N-terminal domain"/>
    <property type="match status" value="1"/>
</dbReference>
<dbReference type="EMBL" id="CP019658">
    <property type="protein sequence ID" value="AVF29030.1"/>
    <property type="molecule type" value="Genomic_DNA"/>
</dbReference>
<evidence type="ECO:0000313" key="2">
    <source>
        <dbReference type="EMBL" id="AVF29030.1"/>
    </source>
</evidence>
<protein>
    <recommendedName>
        <fullName evidence="1">Primase C-terminal 1 domain-containing protein</fullName>
    </recommendedName>
</protein>
<dbReference type="RefSeq" id="WP_079940859.1">
    <property type="nucleotide sequence ID" value="NZ_CP019658.1"/>
</dbReference>
<name>A0A2L1U7X9_9BACL</name>